<sequence>MSDWTWEYLPDAENVVGGLDPQIKHDVERLAQRLADAAAVKYLGDPPIHESGVSRLLDHAEGRLIVWYQEHRRLTTVLIIRVQHWPESDAP</sequence>
<name>A0A0A0NE22_STRRN</name>
<comment type="caution">
    <text evidence="1">The sequence shown here is derived from an EMBL/GenBank/DDBJ whole genome shotgun (WGS) entry which is preliminary data.</text>
</comment>
<dbReference type="STRING" id="1343740.M271_18410"/>
<dbReference type="HOGENOM" id="CLU_188487_0_0_11"/>
<dbReference type="Proteomes" id="UP000281594">
    <property type="component" value="Unassembled WGS sequence"/>
</dbReference>
<evidence type="ECO:0008006" key="3">
    <source>
        <dbReference type="Google" id="ProtNLM"/>
    </source>
</evidence>
<proteinExistence type="predicted"/>
<gene>
    <name evidence="1" type="ORF">D3C57_125180</name>
</gene>
<dbReference type="eggNOG" id="ENOG503290D">
    <property type="taxonomic scope" value="Bacteria"/>
</dbReference>
<protein>
    <recommendedName>
        <fullName evidence="3">Plasmid stabilization protein</fullName>
    </recommendedName>
</protein>
<dbReference type="EMBL" id="QYCY01000001">
    <property type="protein sequence ID" value="RLV81739.1"/>
    <property type="molecule type" value="Genomic_DNA"/>
</dbReference>
<evidence type="ECO:0000313" key="2">
    <source>
        <dbReference type="Proteomes" id="UP000281594"/>
    </source>
</evidence>
<reference evidence="1 2" key="1">
    <citation type="journal article" date="2018" name="J. Biol. Chem.">
        <title>Discovery of the actinoplanic acid pathway in Streptomyces rapamycinicus reveals a genetically conserved synergism with rapamycin.</title>
        <authorList>
            <person name="Mrak P."/>
            <person name="Krastel P."/>
            <person name="Pivk Lukancic P."/>
            <person name="Tao J."/>
            <person name="Pistorius D."/>
            <person name="Moore C.M."/>
        </authorList>
    </citation>
    <scope>NUCLEOTIDE SEQUENCE [LARGE SCALE GENOMIC DNA]</scope>
    <source>
        <strain evidence="1 2">NRRL 5491</strain>
    </source>
</reference>
<accession>A0A0A0NE22</accession>
<organism evidence="1 2">
    <name type="scientific">Streptomyces rapamycinicus (strain ATCC 29253 / DSM 41530 / NRRL 5491 / AYB-994)</name>
    <name type="common">Streptomyces hygroscopicus (strain ATCC 29253)</name>
    <dbReference type="NCBI Taxonomy" id="1343740"/>
    <lineage>
        <taxon>Bacteria</taxon>
        <taxon>Bacillati</taxon>
        <taxon>Actinomycetota</taxon>
        <taxon>Actinomycetes</taxon>
        <taxon>Kitasatosporales</taxon>
        <taxon>Streptomycetaceae</taxon>
        <taxon>Streptomyces</taxon>
        <taxon>Streptomyces violaceusniger group</taxon>
    </lineage>
</organism>
<dbReference type="AlphaFoldDB" id="A0A0A0NE22"/>
<dbReference type="RefSeq" id="WP_020868664.1">
    <property type="nucleotide sequence ID" value="NC_022785.1"/>
</dbReference>
<dbReference type="KEGG" id="src:M271_18410"/>
<evidence type="ECO:0000313" key="1">
    <source>
        <dbReference type="EMBL" id="RLV81739.1"/>
    </source>
</evidence>